<evidence type="ECO:0000313" key="2">
    <source>
        <dbReference type="EMBL" id="CAA9219993.1"/>
    </source>
</evidence>
<accession>A0A6J4HEM1</accession>
<proteinExistence type="predicted"/>
<protein>
    <submittedName>
        <fullName evidence="2">Uncharacterized protein</fullName>
    </submittedName>
</protein>
<dbReference type="AlphaFoldDB" id="A0A6J4HEM1"/>
<reference evidence="2" key="1">
    <citation type="submission" date="2020-02" db="EMBL/GenBank/DDBJ databases">
        <authorList>
            <person name="Meier V. D."/>
        </authorList>
    </citation>
    <scope>NUCLEOTIDE SEQUENCE</scope>
    <source>
        <strain evidence="2">AVDCRST_MAG54</strain>
    </source>
</reference>
<feature type="region of interest" description="Disordered" evidence="1">
    <location>
        <begin position="34"/>
        <end position="83"/>
    </location>
</feature>
<gene>
    <name evidence="2" type="ORF">AVDCRST_MAG54-520</name>
</gene>
<evidence type="ECO:0000256" key="1">
    <source>
        <dbReference type="SAM" id="MobiDB-lite"/>
    </source>
</evidence>
<name>A0A6J4HEM1_9PSEU</name>
<organism evidence="2">
    <name type="scientific">uncultured Actinomycetospora sp</name>
    <dbReference type="NCBI Taxonomy" id="1135996"/>
    <lineage>
        <taxon>Bacteria</taxon>
        <taxon>Bacillati</taxon>
        <taxon>Actinomycetota</taxon>
        <taxon>Actinomycetes</taxon>
        <taxon>Pseudonocardiales</taxon>
        <taxon>Pseudonocardiaceae</taxon>
        <taxon>Actinomycetospora</taxon>
        <taxon>environmental samples</taxon>
    </lineage>
</organism>
<dbReference type="EMBL" id="CADCTH010000071">
    <property type="protein sequence ID" value="CAA9219993.1"/>
    <property type="molecule type" value="Genomic_DNA"/>
</dbReference>
<sequence>MIATPRAAQGFGSSRRSSVRMFSDAVIPSDVAVSPATTGSCRSMLRSHTPATVRSTSSTRPVARSPTSTSSSHAVTCASHSTG</sequence>
<feature type="compositionally biased region" description="Polar residues" evidence="1">
    <location>
        <begin position="49"/>
        <end position="83"/>
    </location>
</feature>